<keyword evidence="6" id="KW-1185">Reference proteome</keyword>
<reference evidence="6" key="1">
    <citation type="submission" date="2015-07" db="EMBL/GenBank/DDBJ databases">
        <title>Near-Complete Genome Sequence of the Cellulolytic Bacterium Bacteroides (Pseudobacteroides) cellulosolvens ATCC 35603.</title>
        <authorList>
            <person name="Dassa B."/>
            <person name="Utturkar S.M."/>
            <person name="Klingeman D.M."/>
            <person name="Hurt R.A."/>
            <person name="Keller M."/>
            <person name="Xu J."/>
            <person name="Reddy Y.H.K."/>
            <person name="Borovok I."/>
            <person name="Grinberg I.R."/>
            <person name="Lamed R."/>
            <person name="Zhivin O."/>
            <person name="Bayer E.A."/>
            <person name="Brown S.D."/>
        </authorList>
    </citation>
    <scope>NUCLEOTIDE SEQUENCE [LARGE SCALE GENOMIC DNA]</scope>
    <source>
        <strain evidence="6">DSM 2933</strain>
    </source>
</reference>
<evidence type="ECO:0000256" key="2">
    <source>
        <dbReference type="ARBA" id="ARBA00023004"/>
    </source>
</evidence>
<evidence type="ECO:0000313" key="6">
    <source>
        <dbReference type="Proteomes" id="UP000036923"/>
    </source>
</evidence>
<dbReference type="Pfam" id="PF00037">
    <property type="entry name" value="Fer4"/>
    <property type="match status" value="1"/>
</dbReference>
<gene>
    <name evidence="5" type="ORF">Bccel_2575</name>
</gene>
<dbReference type="GO" id="GO:0046872">
    <property type="term" value="F:metal ion binding"/>
    <property type="evidence" value="ECO:0007669"/>
    <property type="project" value="UniProtKB-KW"/>
</dbReference>
<sequence>MNIIVDKNRCPQNHPCPAVKVCPVNAIDQNVYNAPTIDQEKCIKCRKCVMFCPMGAIQAK</sequence>
<proteinExistence type="predicted"/>
<protein>
    <submittedName>
        <fullName evidence="5">4Fe-4S ferredoxin iron-sulfur binding domain-containing protein</fullName>
    </submittedName>
</protein>
<dbReference type="PROSITE" id="PS51379">
    <property type="entry name" value="4FE4S_FER_2"/>
    <property type="match status" value="1"/>
</dbReference>
<dbReference type="SUPFAM" id="SSF54862">
    <property type="entry name" value="4Fe-4S ferredoxins"/>
    <property type="match status" value="1"/>
</dbReference>
<dbReference type="PROSITE" id="PS00198">
    <property type="entry name" value="4FE4S_FER_1"/>
    <property type="match status" value="1"/>
</dbReference>
<accession>A0A0L6JNH0</accession>
<dbReference type="EMBL" id="LGTC01000001">
    <property type="protein sequence ID" value="KNY27304.1"/>
    <property type="molecule type" value="Genomic_DNA"/>
</dbReference>
<keyword evidence="1" id="KW-0479">Metal-binding</keyword>
<dbReference type="Gene3D" id="3.30.70.20">
    <property type="match status" value="1"/>
</dbReference>
<feature type="domain" description="4Fe-4S ferredoxin-type" evidence="4">
    <location>
        <begin position="33"/>
        <end position="60"/>
    </location>
</feature>
<dbReference type="InterPro" id="IPR017896">
    <property type="entry name" value="4Fe4S_Fe-S-bd"/>
</dbReference>
<evidence type="ECO:0000313" key="5">
    <source>
        <dbReference type="EMBL" id="KNY27304.1"/>
    </source>
</evidence>
<dbReference type="Proteomes" id="UP000036923">
    <property type="component" value="Unassembled WGS sequence"/>
</dbReference>
<evidence type="ECO:0000256" key="1">
    <source>
        <dbReference type="ARBA" id="ARBA00022723"/>
    </source>
</evidence>
<organism evidence="5 6">
    <name type="scientific">Pseudobacteroides cellulosolvens ATCC 35603 = DSM 2933</name>
    <dbReference type="NCBI Taxonomy" id="398512"/>
    <lineage>
        <taxon>Bacteria</taxon>
        <taxon>Bacillati</taxon>
        <taxon>Bacillota</taxon>
        <taxon>Clostridia</taxon>
        <taxon>Eubacteriales</taxon>
        <taxon>Oscillospiraceae</taxon>
        <taxon>Pseudobacteroides</taxon>
    </lineage>
</organism>
<evidence type="ECO:0000256" key="3">
    <source>
        <dbReference type="ARBA" id="ARBA00023014"/>
    </source>
</evidence>
<dbReference type="OrthoDB" id="5421405at2"/>
<name>A0A0L6JNH0_9FIRM</name>
<dbReference type="RefSeq" id="WP_036942619.1">
    <property type="nucleotide sequence ID" value="NZ_JQKC01000019.1"/>
</dbReference>
<dbReference type="GO" id="GO:0051536">
    <property type="term" value="F:iron-sulfur cluster binding"/>
    <property type="evidence" value="ECO:0007669"/>
    <property type="project" value="UniProtKB-KW"/>
</dbReference>
<keyword evidence="3" id="KW-0411">Iron-sulfur</keyword>
<comment type="caution">
    <text evidence="5">The sequence shown here is derived from an EMBL/GenBank/DDBJ whole genome shotgun (WGS) entry which is preliminary data.</text>
</comment>
<dbReference type="AlphaFoldDB" id="A0A0L6JNH0"/>
<dbReference type="STRING" id="398512.Bccel_2575"/>
<dbReference type="InterPro" id="IPR017900">
    <property type="entry name" value="4Fe4S_Fe_S_CS"/>
</dbReference>
<keyword evidence="2" id="KW-0408">Iron</keyword>
<evidence type="ECO:0000259" key="4">
    <source>
        <dbReference type="PROSITE" id="PS51379"/>
    </source>
</evidence>